<evidence type="ECO:0000256" key="1">
    <source>
        <dbReference type="SAM" id="Phobius"/>
    </source>
</evidence>
<dbReference type="EMBL" id="JBEZUR010000006">
    <property type="protein sequence ID" value="MEU3553810.1"/>
    <property type="molecule type" value="Genomic_DNA"/>
</dbReference>
<accession>A0ABV2YDJ1</accession>
<feature type="transmembrane region" description="Helical" evidence="1">
    <location>
        <begin position="212"/>
        <end position="236"/>
    </location>
</feature>
<reference evidence="2 3" key="1">
    <citation type="submission" date="2024-06" db="EMBL/GenBank/DDBJ databases">
        <title>The Natural Products Discovery Center: Release of the First 8490 Sequenced Strains for Exploring Actinobacteria Biosynthetic Diversity.</title>
        <authorList>
            <person name="Kalkreuter E."/>
            <person name="Kautsar S.A."/>
            <person name="Yang D."/>
            <person name="Bader C.D."/>
            <person name="Teijaro C.N."/>
            <person name="Fluegel L."/>
            <person name="Davis C.M."/>
            <person name="Simpson J.R."/>
            <person name="Lauterbach L."/>
            <person name="Steele A.D."/>
            <person name="Gui C."/>
            <person name="Meng S."/>
            <person name="Li G."/>
            <person name="Viehrig K."/>
            <person name="Ye F."/>
            <person name="Su P."/>
            <person name="Kiefer A.F."/>
            <person name="Nichols A."/>
            <person name="Cepeda A.J."/>
            <person name="Yan W."/>
            <person name="Fan B."/>
            <person name="Jiang Y."/>
            <person name="Adhikari A."/>
            <person name="Zheng C.-J."/>
            <person name="Schuster L."/>
            <person name="Cowan T.M."/>
            <person name="Smanski M.J."/>
            <person name="Chevrette M.G."/>
            <person name="De Carvalho L.P.S."/>
            <person name="Shen B."/>
        </authorList>
    </citation>
    <scope>NUCLEOTIDE SEQUENCE [LARGE SCALE GENOMIC DNA]</scope>
    <source>
        <strain evidence="2 3">NPDC038104</strain>
    </source>
</reference>
<dbReference type="RefSeq" id="WP_159105678.1">
    <property type="nucleotide sequence ID" value="NZ_BEVZ01000005.1"/>
</dbReference>
<keyword evidence="3" id="KW-1185">Reference proteome</keyword>
<keyword evidence="1" id="KW-0472">Membrane</keyword>
<organism evidence="2 3">
    <name type="scientific">Streptomyces fragilis</name>
    <dbReference type="NCBI Taxonomy" id="67301"/>
    <lineage>
        <taxon>Bacteria</taxon>
        <taxon>Bacillati</taxon>
        <taxon>Actinomycetota</taxon>
        <taxon>Actinomycetes</taxon>
        <taxon>Kitasatosporales</taxon>
        <taxon>Streptomycetaceae</taxon>
        <taxon>Streptomyces</taxon>
    </lineage>
</organism>
<evidence type="ECO:0008006" key="4">
    <source>
        <dbReference type="Google" id="ProtNLM"/>
    </source>
</evidence>
<feature type="transmembrane region" description="Helical" evidence="1">
    <location>
        <begin position="186"/>
        <end position="206"/>
    </location>
</feature>
<feature type="transmembrane region" description="Helical" evidence="1">
    <location>
        <begin position="20"/>
        <end position="38"/>
    </location>
</feature>
<proteinExistence type="predicted"/>
<keyword evidence="1" id="KW-0812">Transmembrane</keyword>
<evidence type="ECO:0000313" key="3">
    <source>
        <dbReference type="Proteomes" id="UP001550850"/>
    </source>
</evidence>
<dbReference type="Proteomes" id="UP001550850">
    <property type="component" value="Unassembled WGS sequence"/>
</dbReference>
<keyword evidence="1" id="KW-1133">Transmembrane helix</keyword>
<comment type="caution">
    <text evidence="2">The sequence shown here is derived from an EMBL/GenBank/DDBJ whole genome shotgun (WGS) entry which is preliminary data.</text>
</comment>
<sequence>MYLRGGRRFRNLSREQERALLAVVRVLMLAVAVPGLFLCVDHIGDTAYAVARQWRAPTCPVGTSWRTAEDCVAEVTGEVLGLGKSVSCTTDSNGSQSCTTNYTARVRFGERTESLGVGKAFYDDVERGDRAELRLWRGDVVRMTAGGHVERFFTTTELASAGWLILGWVLLGLAWVAVLGLRLFPLLGGWMVLSIPYVLVAYNVLGLNPMGVLGWSVAGVFTVAGVWAMAATRAALR</sequence>
<protein>
    <recommendedName>
        <fullName evidence="4">DUF3592 domain-containing protein</fullName>
    </recommendedName>
</protein>
<feature type="transmembrane region" description="Helical" evidence="1">
    <location>
        <begin position="161"/>
        <end position="179"/>
    </location>
</feature>
<name>A0ABV2YDJ1_9ACTN</name>
<evidence type="ECO:0000313" key="2">
    <source>
        <dbReference type="EMBL" id="MEU3553810.1"/>
    </source>
</evidence>
<gene>
    <name evidence="2" type="ORF">AB0E65_06225</name>
</gene>